<keyword evidence="6" id="KW-0539">Nucleus</keyword>
<comment type="subcellular location">
    <subcellularLocation>
        <location evidence="1">Nucleus</location>
    </subcellularLocation>
</comment>
<dbReference type="EMBL" id="ML735355">
    <property type="protein sequence ID" value="KAE8384797.1"/>
    <property type="molecule type" value="Genomic_DNA"/>
</dbReference>
<protein>
    <recommendedName>
        <fullName evidence="7">Zn(2)-C6 fungal-type domain-containing protein</fullName>
    </recommendedName>
</protein>
<dbReference type="Gene3D" id="4.10.240.10">
    <property type="entry name" value="Zn(2)-C6 fungal-type DNA-binding domain"/>
    <property type="match status" value="1"/>
</dbReference>
<dbReference type="GO" id="GO:0000981">
    <property type="term" value="F:DNA-binding transcription factor activity, RNA polymerase II-specific"/>
    <property type="evidence" value="ECO:0007669"/>
    <property type="project" value="InterPro"/>
</dbReference>
<reference evidence="8" key="1">
    <citation type="submission" date="2019-04" db="EMBL/GenBank/DDBJ databases">
        <title>Friends and foes A comparative genomics studyof 23 Aspergillus species from section Flavi.</title>
        <authorList>
            <consortium name="DOE Joint Genome Institute"/>
            <person name="Kjaerbolling I."/>
            <person name="Vesth T."/>
            <person name="Frisvad J.C."/>
            <person name="Nybo J.L."/>
            <person name="Theobald S."/>
            <person name="Kildgaard S."/>
            <person name="Isbrandt T."/>
            <person name="Kuo A."/>
            <person name="Sato A."/>
            <person name="Lyhne E.K."/>
            <person name="Kogle M.E."/>
            <person name="Wiebenga A."/>
            <person name="Kun R.S."/>
            <person name="Lubbers R.J."/>
            <person name="Makela M.R."/>
            <person name="Barry K."/>
            <person name="Chovatia M."/>
            <person name="Clum A."/>
            <person name="Daum C."/>
            <person name="Haridas S."/>
            <person name="He G."/>
            <person name="LaButti K."/>
            <person name="Lipzen A."/>
            <person name="Mondo S."/>
            <person name="Riley R."/>
            <person name="Salamov A."/>
            <person name="Simmons B.A."/>
            <person name="Magnuson J.K."/>
            <person name="Henrissat B."/>
            <person name="Mortensen U.H."/>
            <person name="Larsen T.O."/>
            <person name="Devries R.P."/>
            <person name="Grigoriev I.V."/>
            <person name="Machida M."/>
            <person name="Baker S.E."/>
            <person name="Andersen M.R."/>
        </authorList>
    </citation>
    <scope>NUCLEOTIDE SEQUENCE [LARGE SCALE GENOMIC DNA]</scope>
    <source>
        <strain evidence="8">IBT 14317</strain>
    </source>
</reference>
<evidence type="ECO:0000256" key="1">
    <source>
        <dbReference type="ARBA" id="ARBA00004123"/>
    </source>
</evidence>
<keyword evidence="3" id="KW-0805">Transcription regulation</keyword>
<dbReference type="GO" id="GO:0006351">
    <property type="term" value="P:DNA-templated transcription"/>
    <property type="evidence" value="ECO:0007669"/>
    <property type="project" value="InterPro"/>
</dbReference>
<dbReference type="PANTHER" id="PTHR31001">
    <property type="entry name" value="UNCHARACTERIZED TRANSCRIPTIONAL REGULATORY PROTEIN"/>
    <property type="match status" value="1"/>
</dbReference>
<dbReference type="GO" id="GO:0009893">
    <property type="term" value="P:positive regulation of metabolic process"/>
    <property type="evidence" value="ECO:0007669"/>
    <property type="project" value="UniProtKB-ARBA"/>
</dbReference>
<dbReference type="InterPro" id="IPR036864">
    <property type="entry name" value="Zn2-C6_fun-type_DNA-bd_sf"/>
</dbReference>
<name>A0A5N7BTF8_PETAA</name>
<keyword evidence="2" id="KW-0479">Metal-binding</keyword>
<dbReference type="InterPro" id="IPR050613">
    <property type="entry name" value="Sec_Metabolite_Reg"/>
</dbReference>
<dbReference type="SMART" id="SM00906">
    <property type="entry name" value="Fungal_trans"/>
    <property type="match status" value="1"/>
</dbReference>
<dbReference type="GO" id="GO:0008270">
    <property type="term" value="F:zinc ion binding"/>
    <property type="evidence" value="ECO:0007669"/>
    <property type="project" value="InterPro"/>
</dbReference>
<dbReference type="CDD" id="cd00067">
    <property type="entry name" value="GAL4"/>
    <property type="match status" value="1"/>
</dbReference>
<dbReference type="OrthoDB" id="4898680at2759"/>
<accession>A0A5N7BTF8</accession>
<dbReference type="PROSITE" id="PS00463">
    <property type="entry name" value="ZN2_CY6_FUNGAL_1"/>
    <property type="match status" value="1"/>
</dbReference>
<dbReference type="PROSITE" id="PS50048">
    <property type="entry name" value="ZN2_CY6_FUNGAL_2"/>
    <property type="match status" value="1"/>
</dbReference>
<dbReference type="InterPro" id="IPR001138">
    <property type="entry name" value="Zn2Cys6_DnaBD"/>
</dbReference>
<dbReference type="CDD" id="cd12148">
    <property type="entry name" value="fungal_TF_MHR"/>
    <property type="match status" value="1"/>
</dbReference>
<evidence type="ECO:0000313" key="8">
    <source>
        <dbReference type="EMBL" id="KAE8384797.1"/>
    </source>
</evidence>
<dbReference type="PANTHER" id="PTHR31001:SF40">
    <property type="entry name" value="ZN(II)2CYS6 TRANSCRIPTION FACTOR (EUROFUNG)"/>
    <property type="match status" value="1"/>
</dbReference>
<evidence type="ECO:0000256" key="3">
    <source>
        <dbReference type="ARBA" id="ARBA00023015"/>
    </source>
</evidence>
<dbReference type="Pfam" id="PF00172">
    <property type="entry name" value="Zn_clus"/>
    <property type="match status" value="1"/>
</dbReference>
<keyword evidence="4" id="KW-0238">DNA-binding</keyword>
<evidence type="ECO:0000256" key="6">
    <source>
        <dbReference type="ARBA" id="ARBA00023242"/>
    </source>
</evidence>
<sequence length="706" mass="80504">MPLSRRRNGRLPACEACRRRKLACDHRVPACHRCERLSVDCVYLESPSSHARPRRLETSANRMSSGVESESVLAEMPGDTYIPESPLIVDTSISRNGLVLYQLAPVLSDNSAEYLGPTSFTSVFMEHRDHFDVENALKASSDKDVQESSQPRLHHHDLHTSSQLLQIGTQVLLDVPDERSCKILFLKHINPNDGWIRLAGHILSDMMWSSFRTTLNGRHKEQLTDLSRLIFKNSMMPLVPTDNPDQWLKSFAGSNLRWESLGILFTYWAFGAISSSPESDILSQYREKREYITDLKQLMVHFKNCALFCIELCRQCSSVNALTVYLMYKHNILESIISGDKSLKCWRQHGELIAVTTCIGIHRESNQDSQKVTLQREMNRRVCAAVFNIDKVLSAFTGRPPLLNRLHTSTKLPLDISDDVLLSAKLQESVAKLDDNGWNQNGHIYSTTILRARTLFAKIREEILEITLDFASQSALERALALKNETLSVYEQLPASITYSASDIEKLDAPGDDLYARILTRLEFLLNNFLLERLLTRNSIVHAQQDITDVSREMLELTLIFWRNQSYFTGLHSDFEWLVMSYAVPSSGILCLELLRQTNHSEIDSSRLPRSEVIQNLSLLVGFLDWLRPTTSSRDLNLFITRILRRVLDRILDTPPRIGDLLPEPHPFLDPYLQNGAYEGPDYHNEFLNTFDWVGWDGGCIDIGPS</sequence>
<dbReference type="Pfam" id="PF04082">
    <property type="entry name" value="Fungal_trans"/>
    <property type="match status" value="1"/>
</dbReference>
<evidence type="ECO:0000256" key="4">
    <source>
        <dbReference type="ARBA" id="ARBA00023125"/>
    </source>
</evidence>
<evidence type="ECO:0000256" key="5">
    <source>
        <dbReference type="ARBA" id="ARBA00023163"/>
    </source>
</evidence>
<organism evidence="8">
    <name type="scientific">Petromyces alliaceus</name>
    <name type="common">Aspergillus alliaceus</name>
    <dbReference type="NCBI Taxonomy" id="209559"/>
    <lineage>
        <taxon>Eukaryota</taxon>
        <taxon>Fungi</taxon>
        <taxon>Dikarya</taxon>
        <taxon>Ascomycota</taxon>
        <taxon>Pezizomycotina</taxon>
        <taxon>Eurotiomycetes</taxon>
        <taxon>Eurotiomycetidae</taxon>
        <taxon>Eurotiales</taxon>
        <taxon>Aspergillaceae</taxon>
        <taxon>Aspergillus</taxon>
        <taxon>Aspergillus subgen. Circumdati</taxon>
    </lineage>
</organism>
<dbReference type="GO" id="GO:0003677">
    <property type="term" value="F:DNA binding"/>
    <property type="evidence" value="ECO:0007669"/>
    <property type="project" value="UniProtKB-KW"/>
</dbReference>
<dbReference type="Proteomes" id="UP000326877">
    <property type="component" value="Unassembled WGS sequence"/>
</dbReference>
<dbReference type="SUPFAM" id="SSF57701">
    <property type="entry name" value="Zn2/Cys6 DNA-binding domain"/>
    <property type="match status" value="1"/>
</dbReference>
<proteinExistence type="predicted"/>
<dbReference type="SMART" id="SM00066">
    <property type="entry name" value="GAL4"/>
    <property type="match status" value="1"/>
</dbReference>
<dbReference type="AlphaFoldDB" id="A0A5N7BTF8"/>
<keyword evidence="5" id="KW-0804">Transcription</keyword>
<dbReference type="InterPro" id="IPR007219">
    <property type="entry name" value="XnlR_reg_dom"/>
</dbReference>
<evidence type="ECO:0000259" key="7">
    <source>
        <dbReference type="PROSITE" id="PS50048"/>
    </source>
</evidence>
<dbReference type="GO" id="GO:0005634">
    <property type="term" value="C:nucleus"/>
    <property type="evidence" value="ECO:0007669"/>
    <property type="project" value="UniProtKB-SubCell"/>
</dbReference>
<gene>
    <name evidence="8" type="ORF">BDV23DRAFT_191335</name>
</gene>
<feature type="domain" description="Zn(2)-C6 fungal-type" evidence="7">
    <location>
        <begin position="13"/>
        <end position="43"/>
    </location>
</feature>
<evidence type="ECO:0000256" key="2">
    <source>
        <dbReference type="ARBA" id="ARBA00022723"/>
    </source>
</evidence>